<feature type="transmembrane region" description="Helical" evidence="1">
    <location>
        <begin position="33"/>
        <end position="60"/>
    </location>
</feature>
<name>A0AAN5HZK1_9BILA</name>
<dbReference type="EMBL" id="BTRK01000004">
    <property type="protein sequence ID" value="GMR46529.1"/>
    <property type="molecule type" value="Genomic_DNA"/>
</dbReference>
<feature type="non-terminal residue" evidence="2">
    <location>
        <position position="1"/>
    </location>
</feature>
<dbReference type="Proteomes" id="UP001328107">
    <property type="component" value="Unassembled WGS sequence"/>
</dbReference>
<dbReference type="PANTHER" id="PTHR46561">
    <property type="entry name" value="SERPENTINE RECEPTOR, CLASS AB (CLASS A-LIKE)-RELATED"/>
    <property type="match status" value="1"/>
</dbReference>
<comment type="caution">
    <text evidence="2">The sequence shown here is derived from an EMBL/GenBank/DDBJ whole genome shotgun (WGS) entry which is preliminary data.</text>
</comment>
<keyword evidence="1" id="KW-0472">Membrane</keyword>
<keyword evidence="1" id="KW-1133">Transmembrane helix</keyword>
<dbReference type="AlphaFoldDB" id="A0AAN5HZK1"/>
<gene>
    <name evidence="2" type="ORF">PMAYCL1PPCAC_16724</name>
</gene>
<evidence type="ECO:0008006" key="4">
    <source>
        <dbReference type="Google" id="ProtNLM"/>
    </source>
</evidence>
<feature type="transmembrane region" description="Helical" evidence="1">
    <location>
        <begin position="72"/>
        <end position="91"/>
    </location>
</feature>
<protein>
    <recommendedName>
        <fullName evidence="4">G protein-coupled receptor</fullName>
    </recommendedName>
</protein>
<keyword evidence="3" id="KW-1185">Reference proteome</keyword>
<keyword evidence="1" id="KW-0812">Transmembrane</keyword>
<sequence length="120" mass="13913">VLLCIDLYLNFIRKPKHNKSLGVSYQISENRRIILTILPIELTQTLILLFTTAALAIYFMCVANTTPLEQQIFLELVTLPNALPLILTFVIERSVRKSLHKSHLVLPETDYFESLRRSWD</sequence>
<reference evidence="3" key="1">
    <citation type="submission" date="2022-10" db="EMBL/GenBank/DDBJ databases">
        <title>Genome assembly of Pristionchus species.</title>
        <authorList>
            <person name="Yoshida K."/>
            <person name="Sommer R.J."/>
        </authorList>
    </citation>
    <scope>NUCLEOTIDE SEQUENCE [LARGE SCALE GENOMIC DNA]</scope>
    <source>
        <strain evidence="3">RS5460</strain>
    </source>
</reference>
<evidence type="ECO:0000313" key="2">
    <source>
        <dbReference type="EMBL" id="GMR46529.1"/>
    </source>
</evidence>
<organism evidence="2 3">
    <name type="scientific">Pristionchus mayeri</name>
    <dbReference type="NCBI Taxonomy" id="1317129"/>
    <lineage>
        <taxon>Eukaryota</taxon>
        <taxon>Metazoa</taxon>
        <taxon>Ecdysozoa</taxon>
        <taxon>Nematoda</taxon>
        <taxon>Chromadorea</taxon>
        <taxon>Rhabditida</taxon>
        <taxon>Rhabditina</taxon>
        <taxon>Diplogasteromorpha</taxon>
        <taxon>Diplogasteroidea</taxon>
        <taxon>Neodiplogasteridae</taxon>
        <taxon>Pristionchus</taxon>
    </lineage>
</organism>
<evidence type="ECO:0000256" key="1">
    <source>
        <dbReference type="SAM" id="Phobius"/>
    </source>
</evidence>
<accession>A0AAN5HZK1</accession>
<evidence type="ECO:0000313" key="3">
    <source>
        <dbReference type="Proteomes" id="UP001328107"/>
    </source>
</evidence>
<dbReference type="PANTHER" id="PTHR46561:SF11">
    <property type="entry name" value="SERPENTINE RECEPTOR CLASS ALPHA_BETA-14"/>
    <property type="match status" value="1"/>
</dbReference>
<dbReference type="InterPro" id="IPR053286">
    <property type="entry name" value="Nematode_rcpt-like_srab"/>
</dbReference>
<proteinExistence type="predicted"/>
<feature type="non-terminal residue" evidence="2">
    <location>
        <position position="120"/>
    </location>
</feature>